<dbReference type="Gene3D" id="3.20.20.140">
    <property type="entry name" value="Metal-dependent hydrolases"/>
    <property type="match status" value="1"/>
</dbReference>
<protein>
    <submittedName>
        <fullName evidence="3">Putative TIM-barrel fold metal-dependent hydrolase</fullName>
    </submittedName>
</protein>
<dbReference type="GO" id="GO:0016787">
    <property type="term" value="F:hydrolase activity"/>
    <property type="evidence" value="ECO:0007669"/>
    <property type="project" value="UniProtKB-KW"/>
</dbReference>
<comment type="caution">
    <text evidence="3">The sequence shown here is derived from an EMBL/GenBank/DDBJ whole genome shotgun (WGS) entry which is preliminary data.</text>
</comment>
<dbReference type="InterPro" id="IPR006680">
    <property type="entry name" value="Amidohydro-rel"/>
</dbReference>
<evidence type="ECO:0000259" key="2">
    <source>
        <dbReference type="Pfam" id="PF04909"/>
    </source>
</evidence>
<dbReference type="RefSeq" id="WP_017759458.1">
    <property type="nucleotide sequence ID" value="NZ_QQAV01000005.1"/>
</dbReference>
<evidence type="ECO:0000313" key="3">
    <source>
        <dbReference type="EMBL" id="RDI24255.1"/>
    </source>
</evidence>
<dbReference type="PANTHER" id="PTHR35563:SF2">
    <property type="entry name" value="BARREL METAL-DEPENDENT HYDROLASE, PUTATIVE (AFU_ORTHOLOGUE AFUA_1G16240)-RELATED"/>
    <property type="match status" value="1"/>
</dbReference>
<gene>
    <name evidence="3" type="ORF">DFR41_105170</name>
</gene>
<dbReference type="SUPFAM" id="SSF51556">
    <property type="entry name" value="Metallo-dependent hydrolases"/>
    <property type="match status" value="1"/>
</dbReference>
<feature type="region of interest" description="Disordered" evidence="1">
    <location>
        <begin position="1"/>
        <end position="26"/>
    </location>
</feature>
<evidence type="ECO:0000256" key="1">
    <source>
        <dbReference type="SAM" id="MobiDB-lite"/>
    </source>
</evidence>
<dbReference type="Proteomes" id="UP000255265">
    <property type="component" value="Unassembled WGS sequence"/>
</dbReference>
<dbReference type="InterPro" id="IPR052358">
    <property type="entry name" value="Aro_Compnd_Degr_Hydrolases"/>
</dbReference>
<dbReference type="Pfam" id="PF04909">
    <property type="entry name" value="Amidohydro_2"/>
    <property type="match status" value="1"/>
</dbReference>
<proteinExistence type="predicted"/>
<evidence type="ECO:0000313" key="4">
    <source>
        <dbReference type="Proteomes" id="UP000255265"/>
    </source>
</evidence>
<name>A0A370FDZ0_9BURK</name>
<dbReference type="PANTHER" id="PTHR35563">
    <property type="entry name" value="BARREL METAL-DEPENDENT HYDROLASE, PUTATIVE (AFU_ORTHOLOGUE AFUA_1G16240)-RELATED"/>
    <property type="match status" value="1"/>
</dbReference>
<organism evidence="3 4">
    <name type="scientific">Pseudacidovorax intermedius</name>
    <dbReference type="NCBI Taxonomy" id="433924"/>
    <lineage>
        <taxon>Bacteria</taxon>
        <taxon>Pseudomonadati</taxon>
        <taxon>Pseudomonadota</taxon>
        <taxon>Betaproteobacteria</taxon>
        <taxon>Burkholderiales</taxon>
        <taxon>Comamonadaceae</taxon>
        <taxon>Pseudacidovorax</taxon>
    </lineage>
</organism>
<dbReference type="AlphaFoldDB" id="A0A370FDZ0"/>
<accession>A0A370FDZ0</accession>
<sequence length="295" mass="31663">MTAGAAVPDSARPAGEASGHAAGAPSEPVGGWDCHAHLFGPYARFPLAADRSYTPPEALEQQYLALLRRLGLRHGVLVHPSAYGDDHSLLLHALQSQPALRGVVVVPPGSTLPLGDLHARGVRGARFSHRSGAGANFSGSASFDDLRALAPALADAGLHAELWTDCQALPAIADTLQDLPVPVVIDHMGGFDAKAGVDEPGFRVLLDLLASGKVWAKLCAYRNLLNEADWDVGRAFHQKMLEANPEQLVWGSDWPHLRVNPVPDATQLLDMFMAWAGSDALVQRVLFHNPERLYR</sequence>
<keyword evidence="4" id="KW-1185">Reference proteome</keyword>
<dbReference type="InterPro" id="IPR032466">
    <property type="entry name" value="Metal_Hydrolase"/>
</dbReference>
<feature type="domain" description="Amidohydrolase-related" evidence="2">
    <location>
        <begin position="32"/>
        <end position="295"/>
    </location>
</feature>
<dbReference type="EMBL" id="QQAV01000005">
    <property type="protein sequence ID" value="RDI24255.1"/>
    <property type="molecule type" value="Genomic_DNA"/>
</dbReference>
<reference evidence="3 4" key="1">
    <citation type="submission" date="2018-07" db="EMBL/GenBank/DDBJ databases">
        <title>Genomic Encyclopedia of Type Strains, Phase IV (KMG-IV): sequencing the most valuable type-strain genomes for metagenomic binning, comparative biology and taxonomic classification.</title>
        <authorList>
            <person name="Goeker M."/>
        </authorList>
    </citation>
    <scope>NUCLEOTIDE SEQUENCE [LARGE SCALE GENOMIC DNA]</scope>
    <source>
        <strain evidence="3 4">DSM 21352</strain>
    </source>
</reference>
<keyword evidence="3" id="KW-0378">Hydrolase</keyword>